<accession>A6GH85</accession>
<keyword evidence="3" id="KW-1185">Reference proteome</keyword>
<dbReference type="Proteomes" id="UP000005801">
    <property type="component" value="Unassembled WGS sequence"/>
</dbReference>
<gene>
    <name evidence="2" type="ORF">PPSIR1_15585</name>
</gene>
<dbReference type="InterPro" id="IPR008775">
    <property type="entry name" value="Phytyl_CoA_dOase-like"/>
</dbReference>
<dbReference type="Gene3D" id="2.60.120.620">
    <property type="entry name" value="q2cbj1_9rhob like domain"/>
    <property type="match status" value="2"/>
</dbReference>
<dbReference type="EMBL" id="ABCS01000116">
    <property type="protein sequence ID" value="EDM74754.1"/>
    <property type="molecule type" value="Genomic_DNA"/>
</dbReference>
<protein>
    <submittedName>
        <fullName evidence="2">Chlorinating enzyme</fullName>
    </submittedName>
</protein>
<reference evidence="2 3" key="1">
    <citation type="submission" date="2007-06" db="EMBL/GenBank/DDBJ databases">
        <authorList>
            <person name="Shimkets L."/>
            <person name="Ferriera S."/>
            <person name="Johnson J."/>
            <person name="Kravitz S."/>
            <person name="Beeson K."/>
            <person name="Sutton G."/>
            <person name="Rogers Y.-H."/>
            <person name="Friedman R."/>
            <person name="Frazier M."/>
            <person name="Venter J.C."/>
        </authorList>
    </citation>
    <scope>NUCLEOTIDE SEQUENCE [LARGE SCALE GENOMIC DNA]</scope>
    <source>
        <strain evidence="2 3">SIR-1</strain>
    </source>
</reference>
<dbReference type="PANTHER" id="PTHR20883:SF48">
    <property type="entry name" value="ECTOINE DIOXYGENASE"/>
    <property type="match status" value="1"/>
</dbReference>
<dbReference type="Pfam" id="PF05721">
    <property type="entry name" value="PhyH"/>
    <property type="match status" value="1"/>
</dbReference>
<proteinExistence type="predicted"/>
<evidence type="ECO:0000313" key="2">
    <source>
        <dbReference type="EMBL" id="EDM74754.1"/>
    </source>
</evidence>
<sequence>MSLTIDDMMHGVQPLAEFCAGLDLSPAKRAKIATLMGLAGLQRRALRELPPFPKRRRRRTRELEALRGLQLRSRRPRGAAPVGPHALSPEAIADFERTGISEPFRLLSAREAEQLAAQSERWEQTDFQTHTALSQACEDSLRGAGTWTINYSGLYQALRKRPLWEVLTMPELSDRVASLLGEDLLCWRSQFFEKRPGAAGTFWHQNSAFRETARGNKLAPPAGVAVDPGMLSLNVWIALRDATVANGALRIMPGSFEDGRFEYMYGFAMDHMLEFLGELPPEALRPVLAAGLFSSGSFQRVQAVFEGSRALLGIDFAGREVRDLTLRAGEAVIFTSLNMHASYPNVTSGDTRLALVGRYTAADVSVYPGLDTNHFPCPDGPIAYSLAKLPPFLVRGQVDRSVNPRARVEPYPESVRLRGEP</sequence>
<comment type="caution">
    <text evidence="2">The sequence shown here is derived from an EMBL/GenBank/DDBJ whole genome shotgun (WGS) entry which is preliminary data.</text>
</comment>
<dbReference type="GO" id="GO:0005506">
    <property type="term" value="F:iron ion binding"/>
    <property type="evidence" value="ECO:0007669"/>
    <property type="project" value="UniProtKB-ARBA"/>
</dbReference>
<dbReference type="OrthoDB" id="9791262at2"/>
<dbReference type="STRING" id="391625.PPSIR1_15585"/>
<name>A6GH85_9BACT</name>
<dbReference type="AlphaFoldDB" id="A6GH85"/>
<comment type="cofactor">
    <cofactor evidence="1">
        <name>Fe(2+)</name>
        <dbReference type="ChEBI" id="CHEBI:29033"/>
    </cofactor>
</comment>
<evidence type="ECO:0000256" key="1">
    <source>
        <dbReference type="ARBA" id="ARBA00001954"/>
    </source>
</evidence>
<evidence type="ECO:0000313" key="3">
    <source>
        <dbReference type="Proteomes" id="UP000005801"/>
    </source>
</evidence>
<dbReference type="PANTHER" id="PTHR20883">
    <property type="entry name" value="PHYTANOYL-COA DIOXYGENASE DOMAIN CONTAINING 1"/>
    <property type="match status" value="1"/>
</dbReference>
<dbReference type="RefSeq" id="WP_006976072.1">
    <property type="nucleotide sequence ID" value="NZ_ABCS01000116.1"/>
</dbReference>
<dbReference type="SUPFAM" id="SSF51197">
    <property type="entry name" value="Clavaminate synthase-like"/>
    <property type="match status" value="1"/>
</dbReference>
<organism evidence="2 3">
    <name type="scientific">Plesiocystis pacifica SIR-1</name>
    <dbReference type="NCBI Taxonomy" id="391625"/>
    <lineage>
        <taxon>Bacteria</taxon>
        <taxon>Pseudomonadati</taxon>
        <taxon>Myxococcota</taxon>
        <taxon>Polyangia</taxon>
        <taxon>Nannocystales</taxon>
        <taxon>Nannocystaceae</taxon>
        <taxon>Plesiocystis</taxon>
    </lineage>
</organism>
<dbReference type="GO" id="GO:0016706">
    <property type="term" value="F:2-oxoglutarate-dependent dioxygenase activity"/>
    <property type="evidence" value="ECO:0007669"/>
    <property type="project" value="UniProtKB-ARBA"/>
</dbReference>
<dbReference type="eggNOG" id="COG5285">
    <property type="taxonomic scope" value="Bacteria"/>
</dbReference>